<dbReference type="GO" id="GO:0015629">
    <property type="term" value="C:actin cytoskeleton"/>
    <property type="evidence" value="ECO:0007669"/>
    <property type="project" value="TreeGrafter"/>
</dbReference>
<gene>
    <name evidence="5" type="primary">LOC114251508</name>
</gene>
<keyword evidence="2" id="KW-0732">Signal</keyword>
<dbReference type="GO" id="GO:0051016">
    <property type="term" value="P:barbed-end actin filament capping"/>
    <property type="evidence" value="ECO:0007669"/>
    <property type="project" value="TreeGrafter"/>
</dbReference>
<proteinExistence type="predicted"/>
<dbReference type="CDD" id="cd11292">
    <property type="entry name" value="gelsolin_S3_like"/>
    <property type="match status" value="1"/>
</dbReference>
<dbReference type="AlphaFoldDB" id="A0A6J2KN78"/>
<keyword evidence="4" id="KW-1185">Reference proteome</keyword>
<dbReference type="GO" id="GO:0051014">
    <property type="term" value="P:actin filament severing"/>
    <property type="evidence" value="ECO:0007669"/>
    <property type="project" value="TreeGrafter"/>
</dbReference>
<feature type="signal peptide" evidence="2">
    <location>
        <begin position="1"/>
        <end position="18"/>
    </location>
</feature>
<dbReference type="GO" id="GO:0005737">
    <property type="term" value="C:cytoplasm"/>
    <property type="evidence" value="ECO:0007669"/>
    <property type="project" value="TreeGrafter"/>
</dbReference>
<dbReference type="InterPro" id="IPR007123">
    <property type="entry name" value="Gelsolin-like_dom"/>
</dbReference>
<feature type="chain" id="PRO_5027112475" evidence="2">
    <location>
        <begin position="19"/>
        <end position="401"/>
    </location>
</feature>
<dbReference type="CDD" id="cd11290">
    <property type="entry name" value="gelsolin_S1_like"/>
    <property type="match status" value="1"/>
</dbReference>
<dbReference type="OrthoDB" id="6375767at2759"/>
<feature type="domain" description="Gelsolin-like" evidence="3">
    <location>
        <begin position="188"/>
        <end position="252"/>
    </location>
</feature>
<dbReference type="InterPro" id="IPR029006">
    <property type="entry name" value="ADF-H/Gelsolin-like_dom_sf"/>
</dbReference>
<evidence type="ECO:0000259" key="3">
    <source>
        <dbReference type="Pfam" id="PF00626"/>
    </source>
</evidence>
<organism evidence="4 5">
    <name type="scientific">Bombyx mandarina</name>
    <name type="common">Wild silk moth</name>
    <name type="synonym">Wild silkworm</name>
    <dbReference type="NCBI Taxonomy" id="7092"/>
    <lineage>
        <taxon>Eukaryota</taxon>
        <taxon>Metazoa</taxon>
        <taxon>Ecdysozoa</taxon>
        <taxon>Arthropoda</taxon>
        <taxon>Hexapoda</taxon>
        <taxon>Insecta</taxon>
        <taxon>Pterygota</taxon>
        <taxon>Neoptera</taxon>
        <taxon>Endopterygota</taxon>
        <taxon>Lepidoptera</taxon>
        <taxon>Glossata</taxon>
        <taxon>Ditrysia</taxon>
        <taxon>Bombycoidea</taxon>
        <taxon>Bombycidae</taxon>
        <taxon>Bombycinae</taxon>
        <taxon>Bombyx</taxon>
    </lineage>
</organism>
<dbReference type="SMART" id="SM00262">
    <property type="entry name" value="GEL"/>
    <property type="match status" value="3"/>
</dbReference>
<dbReference type="PANTHER" id="PTHR11977">
    <property type="entry name" value="VILLIN"/>
    <property type="match status" value="1"/>
</dbReference>
<evidence type="ECO:0000256" key="1">
    <source>
        <dbReference type="ARBA" id="ARBA00022737"/>
    </source>
</evidence>
<dbReference type="Proteomes" id="UP000504629">
    <property type="component" value="Unplaced"/>
</dbReference>
<dbReference type="PANTHER" id="PTHR11977:SF123">
    <property type="entry name" value="GELSOLIN"/>
    <property type="match status" value="1"/>
</dbReference>
<sequence length="401" mass="44726">MKIIFSCLLFVLLGSVWARTATKPQEISGPITSLSDKNARDKAKVHPAFANVGRTAGVQIWRIQNFEPIPVAQKDIGKFYKGDSYIILRTTSDNRNNLSWDIHYWIGRESTQDESGAAAILTVGLDDKFGGAAVQHRETMGHESALFLSYFQTPLTYLEGGNPSGFNHVVTNAGAQKRMFQVKGKRDVRVRQVDPQIASMNKGDVFVLDLDNDIYVFVGEKAKNVEKLKAISFANQVRDQDHHGRGRVDIVDKYSSDVDVQKFFTALGSGVKDLVPDESTGGDDQEFERSEASNAILSEVSDATGKIKVTPLSKPFKQENLSPQNAYILDTISGNIYVWIGKQSTANEKSQAMTKAQELLNAKNYPSWVQVTRVLQNTEPAAFKQYFFTWRDFGMSHSRVI</sequence>
<evidence type="ECO:0000313" key="4">
    <source>
        <dbReference type="Proteomes" id="UP000504629"/>
    </source>
</evidence>
<dbReference type="Pfam" id="PF00626">
    <property type="entry name" value="Gelsolin"/>
    <property type="match status" value="3"/>
</dbReference>
<feature type="domain" description="Gelsolin-like" evidence="3">
    <location>
        <begin position="311"/>
        <end position="383"/>
    </location>
</feature>
<reference evidence="5" key="1">
    <citation type="submission" date="2025-08" db="UniProtKB">
        <authorList>
            <consortium name="RefSeq"/>
        </authorList>
    </citation>
    <scope>IDENTIFICATION</scope>
    <source>
        <tissue evidence="5">Silk gland</tissue>
    </source>
</reference>
<name>A0A6J2KN78_BOMMA</name>
<dbReference type="CDD" id="cd11289">
    <property type="entry name" value="gelsolin_S2_like"/>
    <property type="match status" value="1"/>
</dbReference>
<dbReference type="SUPFAM" id="SSF55753">
    <property type="entry name" value="Actin depolymerizing proteins"/>
    <property type="match status" value="3"/>
</dbReference>
<evidence type="ECO:0000256" key="2">
    <source>
        <dbReference type="SAM" id="SignalP"/>
    </source>
</evidence>
<dbReference type="GO" id="GO:0051015">
    <property type="term" value="F:actin filament binding"/>
    <property type="evidence" value="ECO:0007669"/>
    <property type="project" value="InterPro"/>
</dbReference>
<dbReference type="InterPro" id="IPR007122">
    <property type="entry name" value="Villin/Gelsolin"/>
</dbReference>
<dbReference type="Gene3D" id="3.40.20.10">
    <property type="entry name" value="Severin"/>
    <property type="match status" value="3"/>
</dbReference>
<dbReference type="KEGG" id="bman:114251508"/>
<accession>A0A6J2KN78</accession>
<feature type="domain" description="Gelsolin-like" evidence="3">
    <location>
        <begin position="68"/>
        <end position="148"/>
    </location>
</feature>
<dbReference type="FunFam" id="3.40.20.10:FF:000002">
    <property type="entry name" value="Gelsolin"/>
    <property type="match status" value="1"/>
</dbReference>
<protein>
    <submittedName>
        <fullName evidence="5">Gelsolin-like</fullName>
    </submittedName>
</protein>
<evidence type="ECO:0000313" key="5">
    <source>
        <dbReference type="RefSeq" id="XP_028041594.1"/>
    </source>
</evidence>
<dbReference type="PRINTS" id="PR00597">
    <property type="entry name" value="GELSOLIN"/>
</dbReference>
<dbReference type="GO" id="GO:0008154">
    <property type="term" value="P:actin polymerization or depolymerization"/>
    <property type="evidence" value="ECO:0007669"/>
    <property type="project" value="TreeGrafter"/>
</dbReference>
<dbReference type="GeneID" id="114251508"/>
<keyword evidence="1" id="KW-0677">Repeat</keyword>
<dbReference type="GO" id="GO:0005546">
    <property type="term" value="F:phosphatidylinositol-4,5-bisphosphate binding"/>
    <property type="evidence" value="ECO:0007669"/>
    <property type="project" value="TreeGrafter"/>
</dbReference>
<dbReference type="RefSeq" id="XP_028041594.1">
    <property type="nucleotide sequence ID" value="XM_028185793.1"/>
</dbReference>